<protein>
    <submittedName>
        <fullName evidence="2">Uncharacterized protein</fullName>
    </submittedName>
</protein>
<name>A0AAN1E6D1_9PROT</name>
<dbReference type="KEGG" id="gbc:GbCGDNIH3_8109"/>
<organism evidence="2 3">
    <name type="scientific">Granulibacter bethesdensis</name>
    <dbReference type="NCBI Taxonomy" id="364410"/>
    <lineage>
        <taxon>Bacteria</taxon>
        <taxon>Pseudomonadati</taxon>
        <taxon>Pseudomonadota</taxon>
        <taxon>Alphaproteobacteria</taxon>
        <taxon>Acetobacterales</taxon>
        <taxon>Acetobacteraceae</taxon>
        <taxon>Granulibacter</taxon>
    </lineage>
</organism>
<dbReference type="AlphaFoldDB" id="A0AAN1E6D1"/>
<evidence type="ECO:0000313" key="2">
    <source>
        <dbReference type="EMBL" id="APG30455.1"/>
    </source>
</evidence>
<reference evidence="3" key="1">
    <citation type="submission" date="2012-06" db="EMBL/GenBank/DDBJ databases">
        <title>Genome analysis of multiple Granulibacter bethesdensis isolates demonstrates substantial genome diversity.</title>
        <authorList>
            <person name="Greenberg D.E."/>
            <person name="Porcella S.F."/>
            <person name="Zarember K."/>
            <person name="Zelazny A.M."/>
            <person name="Bruno D."/>
            <person name="Martens C."/>
            <person name="Barbian K.D."/>
            <person name="Jaske E."/>
            <person name="Holland S.M."/>
        </authorList>
    </citation>
    <scope>NUCLEOTIDE SEQUENCE [LARGE SCALE GENOMIC DNA]</scope>
    <source>
        <strain evidence="3">CGDNIH3</strain>
    </source>
</reference>
<evidence type="ECO:0000256" key="1">
    <source>
        <dbReference type="SAM" id="MobiDB-lite"/>
    </source>
</evidence>
<evidence type="ECO:0000313" key="3">
    <source>
        <dbReference type="Proteomes" id="UP000019438"/>
    </source>
</evidence>
<proteinExistence type="predicted"/>
<sequence length="122" mass="13039">MISTPNLGRVFFRLWYGLGSNLFHQSLADIVQQHAIDNTASAVASSYNTVPLPSMCLLLRGVGMSIMEPAPVVILSVGLRSSNASRHTTDDATREIRNGPGAVQKDGSTRNQSRADGARVGD</sequence>
<dbReference type="Proteomes" id="UP000019438">
    <property type="component" value="Chromosome"/>
</dbReference>
<feature type="compositionally biased region" description="Basic and acidic residues" evidence="1">
    <location>
        <begin position="87"/>
        <end position="97"/>
    </location>
</feature>
<accession>A0AAN1E6D1</accession>
<dbReference type="EMBL" id="CP003181">
    <property type="protein sequence ID" value="APG30455.1"/>
    <property type="molecule type" value="Genomic_DNA"/>
</dbReference>
<feature type="region of interest" description="Disordered" evidence="1">
    <location>
        <begin position="82"/>
        <end position="122"/>
    </location>
</feature>
<gene>
    <name evidence="2" type="ORF">GbCGDNIH3_8109</name>
</gene>